<protein>
    <submittedName>
        <fullName evidence="1">Uncharacterized protein</fullName>
    </submittedName>
</protein>
<name>A0A9W8ZWJ4_9AGAR</name>
<keyword evidence="2" id="KW-1185">Reference proteome</keyword>
<dbReference type="AlphaFoldDB" id="A0A9W8ZWJ4"/>
<gene>
    <name evidence="1" type="ORF">J3R30DRAFT_3716556</name>
</gene>
<evidence type="ECO:0000313" key="1">
    <source>
        <dbReference type="EMBL" id="KAJ4467565.1"/>
    </source>
</evidence>
<evidence type="ECO:0000313" key="2">
    <source>
        <dbReference type="Proteomes" id="UP001150266"/>
    </source>
</evidence>
<accession>A0A9W8ZWJ4</accession>
<sequence>MTNRRIPKLDHCSHITFELYERNHGKLTQHLPYSLVIEQLSKDPHGLKDEDVDTGLEYETVEAIPTAISTESVGEL</sequence>
<proteinExistence type="predicted"/>
<dbReference type="Proteomes" id="UP001150266">
    <property type="component" value="Unassembled WGS sequence"/>
</dbReference>
<comment type="caution">
    <text evidence="1">The sequence shown here is derived from an EMBL/GenBank/DDBJ whole genome shotgun (WGS) entry which is preliminary data.</text>
</comment>
<reference evidence="1" key="1">
    <citation type="submission" date="2022-08" db="EMBL/GenBank/DDBJ databases">
        <title>A Global Phylogenomic Analysis of the Shiitake Genus Lentinula.</title>
        <authorList>
            <consortium name="DOE Joint Genome Institute"/>
            <person name="Sierra-Patev S."/>
            <person name="Min B."/>
            <person name="Naranjo-Ortiz M."/>
            <person name="Looney B."/>
            <person name="Konkel Z."/>
            <person name="Slot J.C."/>
            <person name="Sakamoto Y."/>
            <person name="Steenwyk J.L."/>
            <person name="Rokas A."/>
            <person name="Carro J."/>
            <person name="Camarero S."/>
            <person name="Ferreira P."/>
            <person name="Molpeceres G."/>
            <person name="Ruiz-Duenas F.J."/>
            <person name="Serrano A."/>
            <person name="Henrissat B."/>
            <person name="Drula E."/>
            <person name="Hughes K.W."/>
            <person name="Mata J.L."/>
            <person name="Ishikawa N.K."/>
            <person name="Vargas-Isla R."/>
            <person name="Ushijima S."/>
            <person name="Smith C.A."/>
            <person name="Ahrendt S."/>
            <person name="Andreopoulos W."/>
            <person name="He G."/>
            <person name="Labutti K."/>
            <person name="Lipzen A."/>
            <person name="Ng V."/>
            <person name="Riley R."/>
            <person name="Sandor L."/>
            <person name="Barry K."/>
            <person name="Martinez A.T."/>
            <person name="Xiao Y."/>
            <person name="Gibbons J.G."/>
            <person name="Terashima K."/>
            <person name="Grigoriev I.V."/>
            <person name="Hibbett D.S."/>
        </authorList>
    </citation>
    <scope>NUCLEOTIDE SEQUENCE</scope>
    <source>
        <strain evidence="1">JLM2183</strain>
    </source>
</reference>
<organism evidence="1 2">
    <name type="scientific">Lentinula aciculospora</name>
    <dbReference type="NCBI Taxonomy" id="153920"/>
    <lineage>
        <taxon>Eukaryota</taxon>
        <taxon>Fungi</taxon>
        <taxon>Dikarya</taxon>
        <taxon>Basidiomycota</taxon>
        <taxon>Agaricomycotina</taxon>
        <taxon>Agaricomycetes</taxon>
        <taxon>Agaricomycetidae</taxon>
        <taxon>Agaricales</taxon>
        <taxon>Marasmiineae</taxon>
        <taxon>Omphalotaceae</taxon>
        <taxon>Lentinula</taxon>
    </lineage>
</organism>
<dbReference type="OrthoDB" id="18042at2759"/>
<dbReference type="EMBL" id="JAOTPV010000042">
    <property type="protein sequence ID" value="KAJ4467565.1"/>
    <property type="molecule type" value="Genomic_DNA"/>
</dbReference>